<proteinExistence type="predicted"/>
<feature type="compositionally biased region" description="Polar residues" evidence="1">
    <location>
        <begin position="468"/>
        <end position="485"/>
    </location>
</feature>
<reference evidence="2 3" key="1">
    <citation type="journal article" date="2017" name="Nature">
        <title>The Apostasia genome and the evolution of orchids.</title>
        <authorList>
            <person name="Zhang G.Q."/>
            <person name="Liu K.W."/>
            <person name="Li Z."/>
            <person name="Lohaus R."/>
            <person name="Hsiao Y.Y."/>
            <person name="Niu S.C."/>
            <person name="Wang J.Y."/>
            <person name="Lin Y.C."/>
            <person name="Xu Q."/>
            <person name="Chen L.J."/>
            <person name="Yoshida K."/>
            <person name="Fujiwara S."/>
            <person name="Wang Z.W."/>
            <person name="Zhang Y.Q."/>
            <person name="Mitsuda N."/>
            <person name="Wang M."/>
            <person name="Liu G.H."/>
            <person name="Pecoraro L."/>
            <person name="Huang H.X."/>
            <person name="Xiao X.J."/>
            <person name="Lin M."/>
            <person name="Wu X.Y."/>
            <person name="Wu W.L."/>
            <person name="Chen Y.Y."/>
            <person name="Chang S.B."/>
            <person name="Sakamoto S."/>
            <person name="Ohme-Takagi M."/>
            <person name="Yagi M."/>
            <person name="Zeng S.J."/>
            <person name="Shen C.Y."/>
            <person name="Yeh C.M."/>
            <person name="Luo Y.B."/>
            <person name="Tsai W.C."/>
            <person name="Van de Peer Y."/>
            <person name="Liu Z.J."/>
        </authorList>
    </citation>
    <scope>NUCLEOTIDE SEQUENCE [LARGE SCALE GENOMIC DNA]</scope>
    <source>
        <strain evidence="3">cv. Shenzhen</strain>
        <tissue evidence="2">Stem</tissue>
    </source>
</reference>
<evidence type="ECO:0000313" key="3">
    <source>
        <dbReference type="Proteomes" id="UP000236161"/>
    </source>
</evidence>
<dbReference type="STRING" id="1088818.A0A2I0A7H6"/>
<dbReference type="AlphaFoldDB" id="A0A2I0A7H6"/>
<accession>A0A2I0A7H6</accession>
<feature type="region of interest" description="Disordered" evidence="1">
    <location>
        <begin position="354"/>
        <end position="373"/>
    </location>
</feature>
<evidence type="ECO:0000256" key="1">
    <source>
        <dbReference type="SAM" id="MobiDB-lite"/>
    </source>
</evidence>
<gene>
    <name evidence="2" type="ORF">AXF42_Ash002869</name>
</gene>
<feature type="region of interest" description="Disordered" evidence="1">
    <location>
        <begin position="269"/>
        <end position="315"/>
    </location>
</feature>
<dbReference type="EMBL" id="KZ452013">
    <property type="protein sequence ID" value="PKA51503.1"/>
    <property type="molecule type" value="Genomic_DNA"/>
</dbReference>
<feature type="compositionally biased region" description="Low complexity" evidence="1">
    <location>
        <begin position="354"/>
        <end position="366"/>
    </location>
</feature>
<feature type="region of interest" description="Disordered" evidence="1">
    <location>
        <begin position="461"/>
        <end position="506"/>
    </location>
</feature>
<protein>
    <submittedName>
        <fullName evidence="2">Uncharacterized protein</fullName>
    </submittedName>
</protein>
<dbReference type="Proteomes" id="UP000236161">
    <property type="component" value="Unassembled WGS sequence"/>
</dbReference>
<keyword evidence="3" id="KW-1185">Reference proteome</keyword>
<dbReference type="OrthoDB" id="8062037at2759"/>
<evidence type="ECO:0000313" key="2">
    <source>
        <dbReference type="EMBL" id="PKA51503.1"/>
    </source>
</evidence>
<name>A0A2I0A7H6_9ASPA</name>
<feature type="compositionally biased region" description="Polar residues" evidence="1">
    <location>
        <begin position="300"/>
        <end position="315"/>
    </location>
</feature>
<organism evidence="2 3">
    <name type="scientific">Apostasia shenzhenica</name>
    <dbReference type="NCBI Taxonomy" id="1088818"/>
    <lineage>
        <taxon>Eukaryota</taxon>
        <taxon>Viridiplantae</taxon>
        <taxon>Streptophyta</taxon>
        <taxon>Embryophyta</taxon>
        <taxon>Tracheophyta</taxon>
        <taxon>Spermatophyta</taxon>
        <taxon>Magnoliopsida</taxon>
        <taxon>Liliopsida</taxon>
        <taxon>Asparagales</taxon>
        <taxon>Orchidaceae</taxon>
        <taxon>Apostasioideae</taxon>
        <taxon>Apostasia</taxon>
    </lineage>
</organism>
<feature type="compositionally biased region" description="Polar residues" evidence="1">
    <location>
        <begin position="269"/>
        <end position="284"/>
    </location>
</feature>
<sequence>MDQPFYWDNAQLNSADNETFPDCFLSPNIADMDYSNVASQDTEGLTIWFHNPNSEEFPETQGNHDESKRELGCNATLSINSSADPMIDEMQLERTSMFSLENMDINLNCTRADQGQSLPHALNASNLSQNAGSNTYGEIVETSMPPHIQQENGESWHAHSSCCWGSSSSVGLILGDGDGRPRSSLYCRRVACKRKNIEGVVGESSTSETHTLFQQNENNSENHSLLNNDITGIANVSASSRYLSGPNSFDQQVDRTLCSREGGAFSDWHQSSSFAGNAETSQRNFRIRLNPKGRHDIYPSESSRNADSRLCSTWSHGEPSSFSPLNQLPGESQQSTLPIPCLPGNLFAYLNGASSSRTGHSSSQSDSEQRLTDSCEEASVRRCQVFLGANNNHVALVSPNGNPSNSTVTMRGNEPIASIASSSSDTPQVNPLPGLIRGLRETAPVHYSRSFSEIISNYSVAPGDSESGRQSTNFSAQYSVQSASLHDSGQSSGGDPPGGSEHHHTRSAAFIDRLREVRPGIPLSMRSREGRDRMIFEIRNALDLMRRAESLRSELALLALGPEGPNEPTARGFVCIEESLSEPVW</sequence>